<evidence type="ECO:0000313" key="3">
    <source>
        <dbReference type="EMBL" id="STX34498.1"/>
    </source>
</evidence>
<proteinExistence type="predicted"/>
<organism evidence="3 5">
    <name type="scientific">Legionella cincinnatiensis</name>
    <dbReference type="NCBI Taxonomy" id="28085"/>
    <lineage>
        <taxon>Bacteria</taxon>
        <taxon>Pseudomonadati</taxon>
        <taxon>Pseudomonadota</taxon>
        <taxon>Gammaproteobacteria</taxon>
        <taxon>Legionellales</taxon>
        <taxon>Legionellaceae</taxon>
        <taxon>Legionella</taxon>
    </lineage>
</organism>
<feature type="domain" description="AB hydrolase-1" evidence="1">
    <location>
        <begin position="76"/>
        <end position="174"/>
    </location>
</feature>
<dbReference type="InterPro" id="IPR029058">
    <property type="entry name" value="AB_hydrolase_fold"/>
</dbReference>
<gene>
    <name evidence="2" type="ORF">Lcin_2230</name>
    <name evidence="3" type="ORF">NCTC12438_01097</name>
</gene>
<reference evidence="3 5" key="2">
    <citation type="submission" date="2018-06" db="EMBL/GenBank/DDBJ databases">
        <authorList>
            <consortium name="Pathogen Informatics"/>
            <person name="Doyle S."/>
        </authorList>
    </citation>
    <scope>NUCLEOTIDE SEQUENCE [LARGE SCALE GENOMIC DNA]</scope>
    <source>
        <strain evidence="3 5">NCTC12438</strain>
    </source>
</reference>
<dbReference type="Gene3D" id="3.40.50.1820">
    <property type="entry name" value="alpha/beta hydrolase"/>
    <property type="match status" value="1"/>
</dbReference>
<dbReference type="InterPro" id="IPR000073">
    <property type="entry name" value="AB_hydrolase_1"/>
</dbReference>
<dbReference type="EMBL" id="LNXX01000042">
    <property type="protein sequence ID" value="KTC83543.1"/>
    <property type="molecule type" value="Genomic_DNA"/>
</dbReference>
<dbReference type="SUPFAM" id="SSF53474">
    <property type="entry name" value="alpha/beta-Hydrolases"/>
    <property type="match status" value="1"/>
</dbReference>
<dbReference type="STRING" id="28085.Lcin_2230"/>
<dbReference type="Pfam" id="PF00561">
    <property type="entry name" value="Abhydrolase_1"/>
    <property type="match status" value="1"/>
</dbReference>
<evidence type="ECO:0000259" key="1">
    <source>
        <dbReference type="Pfam" id="PF00561"/>
    </source>
</evidence>
<evidence type="ECO:0000313" key="2">
    <source>
        <dbReference type="EMBL" id="KTC83543.1"/>
    </source>
</evidence>
<accession>A0A378IGX9</accession>
<evidence type="ECO:0000313" key="5">
    <source>
        <dbReference type="Proteomes" id="UP000255316"/>
    </source>
</evidence>
<dbReference type="EMBL" id="UGNX01000001">
    <property type="protein sequence ID" value="STX34498.1"/>
    <property type="molecule type" value="Genomic_DNA"/>
</dbReference>
<dbReference type="PANTHER" id="PTHR37946:SF1">
    <property type="entry name" value="SLL1969 PROTEIN"/>
    <property type="match status" value="1"/>
</dbReference>
<name>A0A378IGX9_9GAMM</name>
<dbReference type="AlphaFoldDB" id="A0A378IGX9"/>
<protein>
    <submittedName>
        <fullName evidence="3">Lipase LipB</fullName>
    </submittedName>
</protein>
<reference evidence="2 4" key="1">
    <citation type="submission" date="2015-11" db="EMBL/GenBank/DDBJ databases">
        <title>Genomic analysis of 38 Legionella species identifies large and diverse effector repertoires.</title>
        <authorList>
            <person name="Burstein D."/>
            <person name="Amaro F."/>
            <person name="Zusman T."/>
            <person name="Lifshitz Z."/>
            <person name="Cohen O."/>
            <person name="Gilbert J.A."/>
            <person name="Pupko T."/>
            <person name="Shuman H.A."/>
            <person name="Segal G."/>
        </authorList>
    </citation>
    <scope>NUCLEOTIDE SEQUENCE [LARGE SCALE GENOMIC DNA]</scope>
    <source>
        <strain evidence="2 4">CDC#72-OH-14</strain>
    </source>
</reference>
<dbReference type="PANTHER" id="PTHR37946">
    <property type="entry name" value="SLL1969 PROTEIN"/>
    <property type="match status" value="1"/>
</dbReference>
<dbReference type="Proteomes" id="UP000054854">
    <property type="component" value="Unassembled WGS sequence"/>
</dbReference>
<sequence length="305" mass="34668">MFFEAAILDKIRKVLFNKGILMVKVKTIHKLRRYIQLMLVMSGLMSVVPVHAFFPQTKHELSAHKMQLKPQHPREVIVLIHGLMRTSLSMWPLKNFLKRNGYEVYTYSYPSHKYSIQEHGTYLNQYIKNLLAKNPGVKINFITHSLGGIITREALSKLSKEQLKDIGSLIMLAPPNQGSKLAKISTKVFPMLTFPIKPLAELSSDQTSYVHHVPVPNIKIGIIAGRYDAKVPPEYARLEGQNDPVIVNANHTFIMNNAKTRELIMNFLETGTFGPVAGKISSYKEIKSAAEQNYQKKQNKMRANI</sequence>
<evidence type="ECO:0000313" key="4">
    <source>
        <dbReference type="Proteomes" id="UP000054854"/>
    </source>
</evidence>
<dbReference type="Proteomes" id="UP000255316">
    <property type="component" value="Unassembled WGS sequence"/>
</dbReference>
<keyword evidence="4" id="KW-1185">Reference proteome</keyword>